<accession>A0ABZ2ZCA2</accession>
<feature type="signal peptide" evidence="6">
    <location>
        <begin position="1"/>
        <end position="23"/>
    </location>
</feature>
<evidence type="ECO:0000256" key="6">
    <source>
        <dbReference type="SAM" id="SignalP"/>
    </source>
</evidence>
<dbReference type="EMBL" id="CP150096">
    <property type="protein sequence ID" value="WZN49070.1"/>
    <property type="molecule type" value="Genomic_DNA"/>
</dbReference>
<dbReference type="PANTHER" id="PTHR32060">
    <property type="entry name" value="TAIL-SPECIFIC PROTEASE"/>
    <property type="match status" value="1"/>
</dbReference>
<keyword evidence="9" id="KW-1185">Reference proteome</keyword>
<dbReference type="PROSITE" id="PS50106">
    <property type="entry name" value="PDZ"/>
    <property type="match status" value="1"/>
</dbReference>
<feature type="domain" description="PDZ" evidence="7">
    <location>
        <begin position="245"/>
        <end position="319"/>
    </location>
</feature>
<organism evidence="8 9">
    <name type="scientific">Chitinophaga caseinilytica</name>
    <dbReference type="NCBI Taxonomy" id="2267521"/>
    <lineage>
        <taxon>Bacteria</taxon>
        <taxon>Pseudomonadati</taxon>
        <taxon>Bacteroidota</taxon>
        <taxon>Chitinophagia</taxon>
        <taxon>Chitinophagales</taxon>
        <taxon>Chitinophagaceae</taxon>
        <taxon>Chitinophaga</taxon>
    </lineage>
</organism>
<dbReference type="InterPro" id="IPR029045">
    <property type="entry name" value="ClpP/crotonase-like_dom_sf"/>
</dbReference>
<gene>
    <name evidence="8" type="ORF">WJU22_12905</name>
</gene>
<sequence>MNHRSRPFIVAALAVSCSFSAHAQEQKAPGPENSFRSAVIKNVLEKIKTRHFSPRPFDDAWSAAVYDKYLQLLDAGKQAFLTTDIRRLQAQRLQVDDQLLAGQTAFFDSVYAIYRLRLNENQRIIMQALDGKFDFDRKESVQLTGAARDYAAGGKEKEEMLRKLVKYQVLRNYMDLKAAEGDTLATAGVPDPATEAKARERVRKWYADFFRVNGGANDEDEKFNLYMAAAVSEIDPHTVYSGPKDKSLQQNITKRYFGIGMELGERDGDFYIKRLLPGGAAFKSGRVRENDNILSISGENGKMVPVRGLTAGEVSAMIRGDKDTELQLKLQQPGDSIRTVMLKRGEVVDMENRAKSAVLERNGKKFGYISLPLFYMDPSGYGITGASADVAREVEKLKEQEVEGIIMDLRGNGGGSLDEVVRMSSLFLPAGPVSWLRSQQEFKPYNSPMAQPAYEGPLVVMVDEKSASASEILAAVIQDKRRGLIVGPSSTYGKGTAQIPVNMGKMGDPARNIPSVSYGTLQMTVQKFYRVTGESTQLKGVIPDVVLQESMSPHDQRERDFPSSMACDTVRFPAFEPAGPGFRYGAVVDSARSRIARNPAFAEVAVNMERQKEHASLPVPLDMRSFRQHYNTLSRIETGIRNARTLPPAQALGASLPMNRSLRPDLRKDESSLPANQDWLKGIAQDIYIGQSVAILEDMAANPEKPGKK</sequence>
<evidence type="ECO:0000256" key="2">
    <source>
        <dbReference type="ARBA" id="ARBA00022670"/>
    </source>
</evidence>
<dbReference type="Pfam" id="PF03572">
    <property type="entry name" value="Peptidase_S41"/>
    <property type="match status" value="1"/>
</dbReference>
<dbReference type="InterPro" id="IPR005151">
    <property type="entry name" value="Tail-specific_protease"/>
</dbReference>
<dbReference type="Pfam" id="PF00595">
    <property type="entry name" value="PDZ"/>
    <property type="match status" value="1"/>
</dbReference>
<dbReference type="SMART" id="SM00228">
    <property type="entry name" value="PDZ"/>
    <property type="match status" value="1"/>
</dbReference>
<evidence type="ECO:0000256" key="1">
    <source>
        <dbReference type="ARBA" id="ARBA00009179"/>
    </source>
</evidence>
<evidence type="ECO:0000256" key="5">
    <source>
        <dbReference type="RuleBase" id="RU004404"/>
    </source>
</evidence>
<dbReference type="SUPFAM" id="SSF52096">
    <property type="entry name" value="ClpP/crotonase"/>
    <property type="match status" value="1"/>
</dbReference>
<name>A0ABZ2ZCA2_9BACT</name>
<reference evidence="8 9" key="1">
    <citation type="submission" date="2024-03" db="EMBL/GenBank/DDBJ databases">
        <title>Chitinophaga caseinilytica sp. nov., a casein hydrolysing bacterium isolated from forest soil.</title>
        <authorList>
            <person name="Lee D.S."/>
            <person name="Han D.M."/>
            <person name="Baek J.H."/>
            <person name="Choi D.G."/>
            <person name="Jeon J.H."/>
            <person name="Jeon C.O."/>
        </authorList>
    </citation>
    <scope>NUCLEOTIDE SEQUENCE [LARGE SCALE GENOMIC DNA]</scope>
    <source>
        <strain evidence="8 9">KACC 19118</strain>
    </source>
</reference>
<dbReference type="Gene3D" id="2.30.42.10">
    <property type="match status" value="1"/>
</dbReference>
<dbReference type="InterPro" id="IPR036034">
    <property type="entry name" value="PDZ_sf"/>
</dbReference>
<evidence type="ECO:0000256" key="3">
    <source>
        <dbReference type="ARBA" id="ARBA00022801"/>
    </source>
</evidence>
<feature type="chain" id="PRO_5045113420" evidence="6">
    <location>
        <begin position="24"/>
        <end position="709"/>
    </location>
</feature>
<dbReference type="Proteomes" id="UP001449657">
    <property type="component" value="Chromosome"/>
</dbReference>
<dbReference type="NCBIfam" id="TIGR00225">
    <property type="entry name" value="prc"/>
    <property type="match status" value="1"/>
</dbReference>
<evidence type="ECO:0000313" key="9">
    <source>
        <dbReference type="Proteomes" id="UP001449657"/>
    </source>
</evidence>
<keyword evidence="2 5" id="KW-0645">Protease</keyword>
<dbReference type="Gene3D" id="3.90.226.10">
    <property type="entry name" value="2-enoyl-CoA Hydratase, Chain A, domain 1"/>
    <property type="match status" value="1"/>
</dbReference>
<comment type="similarity">
    <text evidence="1 5">Belongs to the peptidase S41A family.</text>
</comment>
<evidence type="ECO:0000259" key="7">
    <source>
        <dbReference type="PROSITE" id="PS50106"/>
    </source>
</evidence>
<dbReference type="RefSeq" id="WP_341843645.1">
    <property type="nucleotide sequence ID" value="NZ_CP149792.1"/>
</dbReference>
<dbReference type="Pfam" id="PF17804">
    <property type="entry name" value="TSP_NTD"/>
    <property type="match status" value="1"/>
</dbReference>
<dbReference type="SUPFAM" id="SSF50156">
    <property type="entry name" value="PDZ domain-like"/>
    <property type="match status" value="1"/>
</dbReference>
<dbReference type="PANTHER" id="PTHR32060:SF22">
    <property type="entry name" value="CARBOXYL-TERMINAL-PROCESSING PEPTIDASE 3, CHLOROPLASTIC"/>
    <property type="match status" value="1"/>
</dbReference>
<evidence type="ECO:0000256" key="4">
    <source>
        <dbReference type="ARBA" id="ARBA00022825"/>
    </source>
</evidence>
<dbReference type="PROSITE" id="PS51257">
    <property type="entry name" value="PROKAR_LIPOPROTEIN"/>
    <property type="match status" value="1"/>
</dbReference>
<keyword evidence="4 5" id="KW-0720">Serine protease</keyword>
<protein>
    <submittedName>
        <fullName evidence="8">S41 family peptidase</fullName>
    </submittedName>
</protein>
<keyword evidence="3 5" id="KW-0378">Hydrolase</keyword>
<dbReference type="InterPro" id="IPR040573">
    <property type="entry name" value="TSP_N"/>
</dbReference>
<dbReference type="InterPro" id="IPR001478">
    <property type="entry name" value="PDZ"/>
</dbReference>
<dbReference type="CDD" id="cd07560">
    <property type="entry name" value="Peptidase_S41_CPP"/>
    <property type="match status" value="1"/>
</dbReference>
<dbReference type="InterPro" id="IPR004447">
    <property type="entry name" value="Peptidase_S41A"/>
</dbReference>
<proteinExistence type="inferred from homology"/>
<dbReference type="SMART" id="SM00245">
    <property type="entry name" value="TSPc"/>
    <property type="match status" value="1"/>
</dbReference>
<evidence type="ECO:0000313" key="8">
    <source>
        <dbReference type="EMBL" id="WZN49070.1"/>
    </source>
</evidence>
<keyword evidence="6" id="KW-0732">Signal</keyword>